<sequence>MRADTLSSPASWNRFAGISRPVAVLLLALLAGLMLLGALRSHAPVPPDLSEPRLVKAEGMIGDHALYLKTLRAMEHGDPYYAAVVAVHREASYPLRPFVAVRLPTLAVATAAIGLPAMTLLASLLGLAVILAWRRRLMNEAGLPAYARFAALPIALSVGQVASGQWVLIHETLAGVLVALALALYRPARPWAAMAVIALALAIRETVLPVAMLLGLFALIDRDWRAAAAWVGVGIALAVALAFHAAAVAAATNAADVASPGWFGLGGWSNYIAFIHQTSVLRFFAPPWVAAILAPLALLGWAAWRSRLGTIGLGVQLIYAALFALFARPDNDYWGMLVVPTLFIGLIFAPAALAALGRALASPLPPGGRLVTEDLP</sequence>
<feature type="transmembrane region" description="Helical" evidence="1">
    <location>
        <begin position="262"/>
        <end position="279"/>
    </location>
</feature>
<reference evidence="3" key="1">
    <citation type="submission" date="2015-11" db="EMBL/GenBank/DDBJ databases">
        <title>Complete genome sequence of a polyethylene-glycol degrader Sphingopyxis macrogoltabida 203N (NBRC 111659).</title>
        <authorList>
            <person name="Yoshiyuki O."/>
            <person name="Shouta N."/>
            <person name="Nagata Y."/>
            <person name="Numata M."/>
            <person name="Tsuchikane K."/>
            <person name="Hosoyama A."/>
            <person name="Yamazoe A."/>
            <person name="Tsuda M."/>
            <person name="Fujita N."/>
            <person name="Kawai F."/>
        </authorList>
    </citation>
    <scope>NUCLEOTIDE SEQUENCE [LARGE SCALE GENOMIC DNA]</scope>
    <source>
        <strain evidence="3">203N</strain>
    </source>
</reference>
<feature type="transmembrane region" description="Helical" evidence="1">
    <location>
        <begin position="192"/>
        <end position="220"/>
    </location>
</feature>
<keyword evidence="1" id="KW-0812">Transmembrane</keyword>
<feature type="transmembrane region" description="Helical" evidence="1">
    <location>
        <begin position="285"/>
        <end position="304"/>
    </location>
</feature>
<feature type="transmembrane region" description="Helical" evidence="1">
    <location>
        <begin position="106"/>
        <end position="133"/>
    </location>
</feature>
<protein>
    <submittedName>
        <fullName evidence="2">Uncharacterized protein</fullName>
    </submittedName>
</protein>
<feature type="transmembrane region" description="Helical" evidence="1">
    <location>
        <begin position="145"/>
        <end position="162"/>
    </location>
</feature>
<keyword evidence="1" id="KW-1133">Transmembrane helix</keyword>
<evidence type="ECO:0000256" key="1">
    <source>
        <dbReference type="SAM" id="Phobius"/>
    </source>
</evidence>
<name>A0AAC9AZ13_SPHMC</name>
<dbReference type="AlphaFoldDB" id="A0AAC9AZ13"/>
<dbReference type="EMBL" id="CP013344">
    <property type="protein sequence ID" value="AMU92493.1"/>
    <property type="molecule type" value="Genomic_DNA"/>
</dbReference>
<feature type="transmembrane region" description="Helical" evidence="1">
    <location>
        <begin position="21"/>
        <end position="39"/>
    </location>
</feature>
<dbReference type="KEGG" id="smaz:LH19_25535"/>
<evidence type="ECO:0000313" key="3">
    <source>
        <dbReference type="Proteomes" id="UP000076088"/>
    </source>
</evidence>
<dbReference type="Proteomes" id="UP000076088">
    <property type="component" value="Chromosome"/>
</dbReference>
<proteinExistence type="predicted"/>
<feature type="transmembrane region" description="Helical" evidence="1">
    <location>
        <begin position="311"/>
        <end position="327"/>
    </location>
</feature>
<feature type="transmembrane region" description="Helical" evidence="1">
    <location>
        <begin position="333"/>
        <end position="356"/>
    </location>
</feature>
<keyword evidence="3" id="KW-1185">Reference proteome</keyword>
<feature type="transmembrane region" description="Helical" evidence="1">
    <location>
        <begin position="226"/>
        <end position="250"/>
    </location>
</feature>
<accession>A0AAC9AZ13</accession>
<evidence type="ECO:0000313" key="2">
    <source>
        <dbReference type="EMBL" id="AMU92493.1"/>
    </source>
</evidence>
<keyword evidence="1" id="KW-0472">Membrane</keyword>
<dbReference type="RefSeq" id="WP_054732734.1">
    <property type="nucleotide sequence ID" value="NZ_CP009429.1"/>
</dbReference>
<organism evidence="2 3">
    <name type="scientific">Sphingopyxis macrogoltabida</name>
    <name type="common">Sphingomonas macrogoltabidus</name>
    <dbReference type="NCBI Taxonomy" id="33050"/>
    <lineage>
        <taxon>Bacteria</taxon>
        <taxon>Pseudomonadati</taxon>
        <taxon>Pseudomonadota</taxon>
        <taxon>Alphaproteobacteria</taxon>
        <taxon>Sphingomonadales</taxon>
        <taxon>Sphingomonadaceae</taxon>
        <taxon>Sphingopyxis</taxon>
    </lineage>
</organism>
<gene>
    <name evidence="2" type="ORF">ATM17_26100</name>
</gene>
<reference evidence="2 3" key="2">
    <citation type="journal article" date="2016" name="Genome Announc.">
        <title>Complete Genome Sequence of Sphingopyxis macrogoltabida Strain 203N (NBRC 111659), a Polyethylene Glycol Degrader.</title>
        <authorList>
            <person name="Ohtsubo Y."/>
            <person name="Nonoyama S."/>
            <person name="Nagata Y."/>
            <person name="Numata M."/>
            <person name="Tsuchikane K."/>
            <person name="Hosoyama A."/>
            <person name="Yamazoe A."/>
            <person name="Tsuda M."/>
            <person name="Fujita N."/>
            <person name="Kawai F."/>
        </authorList>
    </citation>
    <scope>NUCLEOTIDE SEQUENCE [LARGE SCALE GENOMIC DNA]</scope>
    <source>
        <strain evidence="2 3">203N</strain>
    </source>
</reference>